<keyword evidence="1" id="KW-0732">Signal</keyword>
<keyword evidence="3" id="KW-1185">Reference proteome</keyword>
<evidence type="ECO:0000256" key="1">
    <source>
        <dbReference type="SAM" id="SignalP"/>
    </source>
</evidence>
<accession>A0ABW6QPG7</accession>
<sequence>MRFRLRGLGVAALAAATVLTGLPASAAARPEPPVQVAPLGPDFLFKVAASGYQS</sequence>
<dbReference type="EMBL" id="JBIAPI010000001">
    <property type="protein sequence ID" value="MFF3222513.1"/>
    <property type="molecule type" value="Genomic_DNA"/>
</dbReference>
<feature type="chain" id="PRO_5045537613" evidence="1">
    <location>
        <begin position="27"/>
        <end position="54"/>
    </location>
</feature>
<comment type="caution">
    <text evidence="2">The sequence shown here is derived from an EMBL/GenBank/DDBJ whole genome shotgun (WGS) entry which is preliminary data.</text>
</comment>
<dbReference type="RefSeq" id="WP_387714595.1">
    <property type="nucleotide sequence ID" value="NZ_JBIAPI010000001.1"/>
</dbReference>
<evidence type="ECO:0000313" key="3">
    <source>
        <dbReference type="Proteomes" id="UP001601948"/>
    </source>
</evidence>
<reference evidence="2 3" key="1">
    <citation type="submission" date="2024-10" db="EMBL/GenBank/DDBJ databases">
        <title>The Natural Products Discovery Center: Release of the First 8490 Sequenced Strains for Exploring Actinobacteria Biosynthetic Diversity.</title>
        <authorList>
            <person name="Kalkreuter E."/>
            <person name="Kautsar S.A."/>
            <person name="Yang D."/>
            <person name="Bader C.D."/>
            <person name="Teijaro C.N."/>
            <person name="Fluegel L."/>
            <person name="Davis C.M."/>
            <person name="Simpson J.R."/>
            <person name="Lauterbach L."/>
            <person name="Steele A.D."/>
            <person name="Gui C."/>
            <person name="Meng S."/>
            <person name="Li G."/>
            <person name="Viehrig K."/>
            <person name="Ye F."/>
            <person name="Su P."/>
            <person name="Kiefer A.F."/>
            <person name="Nichols A."/>
            <person name="Cepeda A.J."/>
            <person name="Yan W."/>
            <person name="Fan B."/>
            <person name="Jiang Y."/>
            <person name="Adhikari A."/>
            <person name="Zheng C.-J."/>
            <person name="Schuster L."/>
            <person name="Cowan T.M."/>
            <person name="Smanski M.J."/>
            <person name="Chevrette M.G."/>
            <person name="De Carvalho L.P.S."/>
            <person name="Shen B."/>
        </authorList>
    </citation>
    <scope>NUCLEOTIDE SEQUENCE [LARGE SCALE GENOMIC DNA]</scope>
    <source>
        <strain evidence="2 3">NPDC003040</strain>
    </source>
</reference>
<organism evidence="2 3">
    <name type="scientific">Nocardia suismassiliense</name>
    <dbReference type="NCBI Taxonomy" id="2077092"/>
    <lineage>
        <taxon>Bacteria</taxon>
        <taxon>Bacillati</taxon>
        <taxon>Actinomycetota</taxon>
        <taxon>Actinomycetes</taxon>
        <taxon>Mycobacteriales</taxon>
        <taxon>Nocardiaceae</taxon>
        <taxon>Nocardia</taxon>
    </lineage>
</organism>
<proteinExistence type="predicted"/>
<gene>
    <name evidence="2" type="ORF">ACFYV7_06935</name>
</gene>
<name>A0ABW6QPG7_9NOCA</name>
<protein>
    <submittedName>
        <fullName evidence="2">Uncharacterized protein</fullName>
    </submittedName>
</protein>
<evidence type="ECO:0000313" key="2">
    <source>
        <dbReference type="EMBL" id="MFF3222513.1"/>
    </source>
</evidence>
<feature type="signal peptide" evidence="1">
    <location>
        <begin position="1"/>
        <end position="26"/>
    </location>
</feature>
<dbReference type="Proteomes" id="UP001601948">
    <property type="component" value="Unassembled WGS sequence"/>
</dbReference>